<sequence>MSATRSRWPQGVELSTDTWTLDGVRRGRTEDPASCADRLGRFLLGLAATDPTLSRWYDEDDEPVALDPAAVHALVQHGRQDDDPHGRFGSIVLLHNGQDDERSSTVVEVVCGAGSEYVPDTFAVTLPQPGAAPELYQRDRMLGLLDLAVGAWQPHWCRARPQSLGSAAGDVTALASWLVYLDRAVYTRAGEPPAGVEALGREHGELFVLADTPQQLSLRTIDALRAAVTFTPDWTDLA</sequence>
<reference evidence="2" key="1">
    <citation type="submission" date="2020-08" db="EMBL/GenBank/DDBJ databases">
        <title>Whole genome shotgun sequence of Actinocatenispora sera NBRC 101916.</title>
        <authorList>
            <person name="Komaki H."/>
            <person name="Tamura T."/>
        </authorList>
    </citation>
    <scope>NUCLEOTIDE SEQUENCE</scope>
    <source>
        <strain evidence="2">NBRC 101916</strain>
    </source>
</reference>
<name>A0A810L3R7_9ACTN</name>
<dbReference type="Proteomes" id="UP000680750">
    <property type="component" value="Chromosome"/>
</dbReference>
<proteinExistence type="predicted"/>
<evidence type="ECO:0000313" key="2">
    <source>
        <dbReference type="EMBL" id="BCJ29272.1"/>
    </source>
</evidence>
<dbReference type="AlphaFoldDB" id="A0A810L3R7"/>
<feature type="domain" description="Immunity protein 52" evidence="1">
    <location>
        <begin position="27"/>
        <end position="184"/>
    </location>
</feature>
<protein>
    <recommendedName>
        <fullName evidence="1">Immunity protein 52 domain-containing protein</fullName>
    </recommendedName>
</protein>
<accession>A0A810L3R7</accession>
<dbReference type="KEGG" id="aser:Asera_33800"/>
<dbReference type="EMBL" id="AP023354">
    <property type="protein sequence ID" value="BCJ29272.1"/>
    <property type="molecule type" value="Genomic_DNA"/>
</dbReference>
<keyword evidence="3" id="KW-1185">Reference proteome</keyword>
<dbReference type="Pfam" id="PF15579">
    <property type="entry name" value="Imm52"/>
    <property type="match status" value="1"/>
</dbReference>
<evidence type="ECO:0000313" key="3">
    <source>
        <dbReference type="Proteomes" id="UP000680750"/>
    </source>
</evidence>
<dbReference type="InterPro" id="IPR028969">
    <property type="entry name" value="Imm52"/>
</dbReference>
<dbReference type="RefSeq" id="WP_030445584.1">
    <property type="nucleotide sequence ID" value="NZ_AP023354.1"/>
</dbReference>
<dbReference type="OrthoDB" id="5521128at2"/>
<organism evidence="2 3">
    <name type="scientific">Actinocatenispora sera</name>
    <dbReference type="NCBI Taxonomy" id="390989"/>
    <lineage>
        <taxon>Bacteria</taxon>
        <taxon>Bacillati</taxon>
        <taxon>Actinomycetota</taxon>
        <taxon>Actinomycetes</taxon>
        <taxon>Micromonosporales</taxon>
        <taxon>Micromonosporaceae</taxon>
        <taxon>Actinocatenispora</taxon>
    </lineage>
</organism>
<evidence type="ECO:0000259" key="1">
    <source>
        <dbReference type="Pfam" id="PF15579"/>
    </source>
</evidence>
<gene>
    <name evidence="2" type="ORF">Asera_33800</name>
</gene>